<dbReference type="Gene3D" id="3.40.50.1820">
    <property type="entry name" value="alpha/beta hydrolase"/>
    <property type="match status" value="2"/>
</dbReference>
<dbReference type="SUPFAM" id="SSF53474">
    <property type="entry name" value="alpha/beta-Hydrolases"/>
    <property type="match status" value="1"/>
</dbReference>
<keyword evidence="3" id="KW-1185">Reference proteome</keyword>
<feature type="signal peptide" evidence="1">
    <location>
        <begin position="1"/>
        <end position="19"/>
    </location>
</feature>
<dbReference type="PIRSF" id="PIRSF031982">
    <property type="entry name" value="UCP031982_abhydr"/>
    <property type="match status" value="1"/>
</dbReference>
<feature type="chain" id="PRO_5032372659" evidence="1">
    <location>
        <begin position="20"/>
        <end position="319"/>
    </location>
</feature>
<dbReference type="EMBL" id="JACGXN010000005">
    <property type="protein sequence ID" value="MBA8879689.1"/>
    <property type="molecule type" value="Genomic_DNA"/>
</dbReference>
<dbReference type="GO" id="GO:0016787">
    <property type="term" value="F:hydrolase activity"/>
    <property type="evidence" value="ECO:0007669"/>
    <property type="project" value="UniProtKB-KW"/>
</dbReference>
<sequence>MRAVFLAFAILATCFVSMAWSKPTAFRAGVTRVTISANNSSDTWIWYPTEAEEVAWHSGPFPIEASRDAPVAAGPFPVVLISHGGGKTGGTPLLLRDLSISLARHGFIVIAPVHGKADIFGRMIQVKAAFDTVLADSRFRQHAVSDKVGMVGFSLGGAVSLGLAGGTPNLKHLVNYCATHVDDVQSCNAGPRGDESQTSHQDIQRSVSGLPLKAIVLLDPLSVLYDQDGLRNVKAPVFLFRPKHSKLGEENTRGLVKHLPVSPPLQYVPGGHFVFADICPPALKAEAPDVCEDAKGVDRAAIHREVETKVAAFFRDNLS</sequence>
<dbReference type="InterPro" id="IPR029058">
    <property type="entry name" value="AB_hydrolase_fold"/>
</dbReference>
<evidence type="ECO:0000313" key="2">
    <source>
        <dbReference type="EMBL" id="MBA8879689.1"/>
    </source>
</evidence>
<evidence type="ECO:0000313" key="3">
    <source>
        <dbReference type="Proteomes" id="UP000549052"/>
    </source>
</evidence>
<gene>
    <name evidence="2" type="ORF">FHW16_003408</name>
</gene>
<protein>
    <submittedName>
        <fullName evidence="2">Putative dienelactone hydrolase</fullName>
    </submittedName>
</protein>
<proteinExistence type="predicted"/>
<reference evidence="2 3" key="1">
    <citation type="submission" date="2020-07" db="EMBL/GenBank/DDBJ databases">
        <title>Genomic Encyclopedia of Type Strains, Phase IV (KMG-V): Genome sequencing to study the core and pangenomes of soil and plant-associated prokaryotes.</title>
        <authorList>
            <person name="Whitman W."/>
        </authorList>
    </citation>
    <scope>NUCLEOTIDE SEQUENCE [LARGE SCALE GENOMIC DNA]</scope>
    <source>
        <strain evidence="2 3">AN3</strain>
    </source>
</reference>
<organism evidence="2 3">
    <name type="scientific">Phyllobacterium myrsinacearum</name>
    <dbReference type="NCBI Taxonomy" id="28101"/>
    <lineage>
        <taxon>Bacteria</taxon>
        <taxon>Pseudomonadati</taxon>
        <taxon>Pseudomonadota</taxon>
        <taxon>Alphaproteobacteria</taxon>
        <taxon>Hyphomicrobiales</taxon>
        <taxon>Phyllobacteriaceae</taxon>
        <taxon>Phyllobacterium</taxon>
    </lineage>
</organism>
<keyword evidence="2" id="KW-0378">Hydrolase</keyword>
<comment type="caution">
    <text evidence="2">The sequence shown here is derived from an EMBL/GenBank/DDBJ whole genome shotgun (WGS) entry which is preliminary data.</text>
</comment>
<name>A0A839ELI9_9HYPH</name>
<dbReference type="RefSeq" id="WP_182550338.1">
    <property type="nucleotide sequence ID" value="NZ_JACGXN010000005.1"/>
</dbReference>
<accession>A0A839ELI9</accession>
<keyword evidence="1" id="KW-0732">Signal</keyword>
<evidence type="ECO:0000256" key="1">
    <source>
        <dbReference type="SAM" id="SignalP"/>
    </source>
</evidence>
<dbReference type="Proteomes" id="UP000549052">
    <property type="component" value="Unassembled WGS sequence"/>
</dbReference>
<dbReference type="AlphaFoldDB" id="A0A839ELI9"/>
<dbReference type="InterPro" id="IPR016986">
    <property type="entry name" value="UCP031982_abhydr"/>
</dbReference>